<gene>
    <name evidence="1" type="ORF">NA57DRAFT_81105</name>
</gene>
<protein>
    <submittedName>
        <fullName evidence="1">Uncharacterized protein</fullName>
    </submittedName>
</protein>
<accession>A0A9P4I507</accession>
<proteinExistence type="predicted"/>
<comment type="caution">
    <text evidence="1">The sequence shown here is derived from an EMBL/GenBank/DDBJ whole genome shotgun (WGS) entry which is preliminary data.</text>
</comment>
<dbReference type="Proteomes" id="UP000799772">
    <property type="component" value="Unassembled WGS sequence"/>
</dbReference>
<reference evidence="1" key="1">
    <citation type="journal article" date="2020" name="Stud. Mycol.">
        <title>101 Dothideomycetes genomes: a test case for predicting lifestyles and emergence of pathogens.</title>
        <authorList>
            <person name="Haridas S."/>
            <person name="Albert R."/>
            <person name="Binder M."/>
            <person name="Bloem J."/>
            <person name="Labutti K."/>
            <person name="Salamov A."/>
            <person name="Andreopoulos B."/>
            <person name="Baker S."/>
            <person name="Barry K."/>
            <person name="Bills G."/>
            <person name="Bluhm B."/>
            <person name="Cannon C."/>
            <person name="Castanera R."/>
            <person name="Culley D."/>
            <person name="Daum C."/>
            <person name="Ezra D."/>
            <person name="Gonzalez J."/>
            <person name="Henrissat B."/>
            <person name="Kuo A."/>
            <person name="Liang C."/>
            <person name="Lipzen A."/>
            <person name="Lutzoni F."/>
            <person name="Magnuson J."/>
            <person name="Mondo S."/>
            <person name="Nolan M."/>
            <person name="Ohm R."/>
            <person name="Pangilinan J."/>
            <person name="Park H.-J."/>
            <person name="Ramirez L."/>
            <person name="Alfaro M."/>
            <person name="Sun H."/>
            <person name="Tritt A."/>
            <person name="Yoshinaga Y."/>
            <person name="Zwiers L.-H."/>
            <person name="Turgeon B."/>
            <person name="Goodwin S."/>
            <person name="Spatafora J."/>
            <person name="Crous P."/>
            <person name="Grigoriev I."/>
        </authorList>
    </citation>
    <scope>NUCLEOTIDE SEQUENCE</scope>
    <source>
        <strain evidence="1">CBS 133067</strain>
    </source>
</reference>
<keyword evidence="2" id="KW-1185">Reference proteome</keyword>
<dbReference type="AlphaFoldDB" id="A0A9P4I507"/>
<organism evidence="1 2">
    <name type="scientific">Rhizodiscina lignyota</name>
    <dbReference type="NCBI Taxonomy" id="1504668"/>
    <lineage>
        <taxon>Eukaryota</taxon>
        <taxon>Fungi</taxon>
        <taxon>Dikarya</taxon>
        <taxon>Ascomycota</taxon>
        <taxon>Pezizomycotina</taxon>
        <taxon>Dothideomycetes</taxon>
        <taxon>Pleosporomycetidae</taxon>
        <taxon>Aulographales</taxon>
        <taxon>Rhizodiscinaceae</taxon>
        <taxon>Rhizodiscina</taxon>
    </lineage>
</organism>
<dbReference type="OrthoDB" id="5353935at2759"/>
<name>A0A9P4I507_9PEZI</name>
<dbReference type="EMBL" id="ML978137">
    <property type="protein sequence ID" value="KAF2093603.1"/>
    <property type="molecule type" value="Genomic_DNA"/>
</dbReference>
<evidence type="ECO:0000313" key="2">
    <source>
        <dbReference type="Proteomes" id="UP000799772"/>
    </source>
</evidence>
<evidence type="ECO:0000313" key="1">
    <source>
        <dbReference type="EMBL" id="KAF2093603.1"/>
    </source>
</evidence>
<sequence length="69" mass="7568">MPFSENTHVTFTNDAGDDVVAVVKGFENGKYRIQVRSELPTGETMTVDEKKIKELNVSDPQACPVAGQK</sequence>